<gene>
    <name evidence="2" type="ORF">T9A_01224</name>
</gene>
<protein>
    <submittedName>
        <fullName evidence="2">TRL-like protein family</fullName>
    </submittedName>
</protein>
<sequence>MKMIKAFIVGATVIITTGCATAVSPVGNGALFTSVKGPVNATTSTGISKSGQSCATNILGLIAVGDSSISTAKQKADISKVANIDHQSTTVLGLFSNFCTIVEGE</sequence>
<dbReference type="InterPro" id="IPR025113">
    <property type="entry name" value="TRL-like"/>
</dbReference>
<feature type="chain" id="PRO_5046067872" evidence="1">
    <location>
        <begin position="23"/>
        <end position="105"/>
    </location>
</feature>
<dbReference type="RefSeq" id="WP_052042547.1">
    <property type="nucleotide sequence ID" value="NZ_ARXU01000003.1"/>
</dbReference>
<accession>A0ABR4WEQ2</accession>
<evidence type="ECO:0000313" key="3">
    <source>
        <dbReference type="Proteomes" id="UP000029443"/>
    </source>
</evidence>
<reference evidence="2 3" key="1">
    <citation type="submission" date="2012-09" db="EMBL/GenBank/DDBJ databases">
        <title>Genome Sequence of alkane-degrading Bacterium Alcanivorax jadensis T9.</title>
        <authorList>
            <person name="Lai Q."/>
            <person name="Shao Z."/>
        </authorList>
    </citation>
    <scope>NUCLEOTIDE SEQUENCE [LARGE SCALE GENOMIC DNA]</scope>
    <source>
        <strain evidence="2 3">T9</strain>
    </source>
</reference>
<keyword evidence="3" id="KW-1185">Reference proteome</keyword>
<organism evidence="2 3">
    <name type="scientific">Alcanivorax jadensis T9</name>
    <dbReference type="NCBI Taxonomy" id="1177181"/>
    <lineage>
        <taxon>Bacteria</taxon>
        <taxon>Pseudomonadati</taxon>
        <taxon>Pseudomonadota</taxon>
        <taxon>Gammaproteobacteria</taxon>
        <taxon>Oceanospirillales</taxon>
        <taxon>Alcanivoracaceae</taxon>
        <taxon>Alcanivorax</taxon>
    </lineage>
</organism>
<proteinExistence type="predicted"/>
<evidence type="ECO:0000313" key="2">
    <source>
        <dbReference type="EMBL" id="KGD62015.1"/>
    </source>
</evidence>
<evidence type="ECO:0000256" key="1">
    <source>
        <dbReference type="SAM" id="SignalP"/>
    </source>
</evidence>
<comment type="caution">
    <text evidence="2">The sequence shown here is derived from an EMBL/GenBank/DDBJ whole genome shotgun (WGS) entry which is preliminary data.</text>
</comment>
<dbReference type="PROSITE" id="PS51257">
    <property type="entry name" value="PROKAR_LIPOPROTEIN"/>
    <property type="match status" value="1"/>
</dbReference>
<dbReference type="Proteomes" id="UP000029443">
    <property type="component" value="Unassembled WGS sequence"/>
</dbReference>
<keyword evidence="1" id="KW-0732">Signal</keyword>
<dbReference type="Pfam" id="PF13146">
    <property type="entry name" value="TRL"/>
    <property type="match status" value="1"/>
</dbReference>
<feature type="signal peptide" evidence="1">
    <location>
        <begin position="1"/>
        <end position="22"/>
    </location>
</feature>
<dbReference type="EMBL" id="ARXU01000003">
    <property type="protein sequence ID" value="KGD62015.1"/>
    <property type="molecule type" value="Genomic_DNA"/>
</dbReference>
<name>A0ABR4WEQ2_9GAMM</name>